<dbReference type="CDD" id="cd18186">
    <property type="entry name" value="BTB_POZ_ZBTB_KLHL-like"/>
    <property type="match status" value="1"/>
</dbReference>
<evidence type="ECO:0000313" key="4">
    <source>
        <dbReference type="Proteomes" id="UP000256964"/>
    </source>
</evidence>
<feature type="domain" description="BTB" evidence="2">
    <location>
        <begin position="48"/>
        <end position="117"/>
    </location>
</feature>
<accession>A0A371CNH9</accession>
<dbReference type="STRING" id="139420.A0A371CNH9"/>
<dbReference type="InterPro" id="IPR000210">
    <property type="entry name" value="BTB/POZ_dom"/>
</dbReference>
<evidence type="ECO:0000256" key="1">
    <source>
        <dbReference type="SAM" id="MobiDB-lite"/>
    </source>
</evidence>
<name>A0A371CNH9_9APHY</name>
<protein>
    <recommendedName>
        <fullName evidence="2">BTB domain-containing protein</fullName>
    </recommendedName>
</protein>
<proteinExistence type="predicted"/>
<dbReference type="EMBL" id="KZ857500">
    <property type="protein sequence ID" value="RDX41849.1"/>
    <property type="molecule type" value="Genomic_DNA"/>
</dbReference>
<dbReference type="PROSITE" id="PS50097">
    <property type="entry name" value="BTB"/>
    <property type="match status" value="1"/>
</dbReference>
<gene>
    <name evidence="3" type="ORF">OH76DRAFT_1561347</name>
</gene>
<dbReference type="AlphaFoldDB" id="A0A371CNH9"/>
<dbReference type="Proteomes" id="UP000256964">
    <property type="component" value="Unassembled WGS sequence"/>
</dbReference>
<keyword evidence="4" id="KW-1185">Reference proteome</keyword>
<evidence type="ECO:0000259" key="2">
    <source>
        <dbReference type="PROSITE" id="PS50097"/>
    </source>
</evidence>
<evidence type="ECO:0000313" key="3">
    <source>
        <dbReference type="EMBL" id="RDX41849.1"/>
    </source>
</evidence>
<feature type="region of interest" description="Disordered" evidence="1">
    <location>
        <begin position="1"/>
        <end position="38"/>
    </location>
</feature>
<sequence>MPSRARPVSPPESFSSTSERHSVSGQVARKTAKTDRPRADPHVWYADGDIVIIAQETAFRVHKSVVARHSKALEGMFQPISWGGQADLTNTFDGLPTVRVTDTAYDFKHFLLVVYDGFPRDKDPHTVVDFGVFAAWLRIGHRYRVQSFVIEGMRGFRSIFPMDLDTWDKHRFDGKFLHPRVVFDNTNAIEAVNAIRLAGKVHLLPGALYMCAQLRPSTLLAGTTRADGTPEKLGAADLLLCFEMKERLRRAEARIAVQWAAQDHVESRCKNIGDHCDRTRHELLKEACRNIHNNLRGDPLHGGVITRLHEVDDGWQLCSHCHDAMTWEVRGLRRALWNKLPVYAGVEADIRNWGKSTQGY</sequence>
<reference evidence="3 4" key="1">
    <citation type="journal article" date="2018" name="Biotechnol. Biofuels">
        <title>Integrative visual omics of the white-rot fungus Polyporus brumalis exposes the biotechnological potential of its oxidative enzymes for delignifying raw plant biomass.</title>
        <authorList>
            <person name="Miyauchi S."/>
            <person name="Rancon A."/>
            <person name="Drula E."/>
            <person name="Hage H."/>
            <person name="Chaduli D."/>
            <person name="Favel A."/>
            <person name="Grisel S."/>
            <person name="Henrissat B."/>
            <person name="Herpoel-Gimbert I."/>
            <person name="Ruiz-Duenas F.J."/>
            <person name="Chevret D."/>
            <person name="Hainaut M."/>
            <person name="Lin J."/>
            <person name="Wang M."/>
            <person name="Pangilinan J."/>
            <person name="Lipzen A."/>
            <person name="Lesage-Meessen L."/>
            <person name="Navarro D."/>
            <person name="Riley R."/>
            <person name="Grigoriev I.V."/>
            <person name="Zhou S."/>
            <person name="Raouche S."/>
            <person name="Rosso M.N."/>
        </authorList>
    </citation>
    <scope>NUCLEOTIDE SEQUENCE [LARGE SCALE GENOMIC DNA]</scope>
    <source>
        <strain evidence="3 4">BRFM 1820</strain>
    </source>
</reference>
<dbReference type="OrthoDB" id="6359816at2759"/>
<organism evidence="3 4">
    <name type="scientific">Lentinus brumalis</name>
    <dbReference type="NCBI Taxonomy" id="2498619"/>
    <lineage>
        <taxon>Eukaryota</taxon>
        <taxon>Fungi</taxon>
        <taxon>Dikarya</taxon>
        <taxon>Basidiomycota</taxon>
        <taxon>Agaricomycotina</taxon>
        <taxon>Agaricomycetes</taxon>
        <taxon>Polyporales</taxon>
        <taxon>Polyporaceae</taxon>
        <taxon>Lentinus</taxon>
    </lineage>
</organism>